<keyword evidence="1 4" id="KW-0732">Signal</keyword>
<keyword evidence="2" id="KW-1015">Disulfide bond</keyword>
<evidence type="ECO:0000256" key="4">
    <source>
        <dbReference type="SAM" id="SignalP"/>
    </source>
</evidence>
<dbReference type="Gene3D" id="1.20.140.40">
    <property type="entry name" value="Invertase/pectin methylesterase inhibitor family protein"/>
    <property type="match status" value="1"/>
</dbReference>
<dbReference type="PANTHER" id="PTHR36710">
    <property type="entry name" value="PECTINESTERASE INHIBITOR-LIKE"/>
    <property type="match status" value="1"/>
</dbReference>
<dbReference type="Pfam" id="PF04043">
    <property type="entry name" value="PMEI"/>
    <property type="match status" value="1"/>
</dbReference>
<evidence type="ECO:0000313" key="7">
    <source>
        <dbReference type="Proteomes" id="UP000266723"/>
    </source>
</evidence>
<reference evidence="6 7" key="1">
    <citation type="journal article" date="2020" name="BMC Genomics">
        <title>Intraspecific diversification of the crop wild relative Brassica cretica Lam. using demographic model selection.</title>
        <authorList>
            <person name="Kioukis A."/>
            <person name="Michalopoulou V.A."/>
            <person name="Briers L."/>
            <person name="Pirintsos S."/>
            <person name="Studholme D.J."/>
            <person name="Pavlidis P."/>
            <person name="Sarris P.F."/>
        </authorList>
    </citation>
    <scope>NUCLEOTIDE SEQUENCE [LARGE SCALE GENOMIC DNA]</scope>
    <source>
        <strain evidence="7">cv. PFS-1207/04</strain>
    </source>
</reference>
<feature type="signal peptide" evidence="4">
    <location>
        <begin position="1"/>
        <end position="21"/>
    </location>
</feature>
<accession>A0ABQ7BP57</accession>
<dbReference type="InterPro" id="IPR006501">
    <property type="entry name" value="Pectinesterase_inhib_dom"/>
</dbReference>
<keyword evidence="7" id="KW-1185">Reference proteome</keyword>
<dbReference type="SUPFAM" id="SSF101148">
    <property type="entry name" value="Plant invertase/pectin methylesterase inhibitor"/>
    <property type="match status" value="1"/>
</dbReference>
<protein>
    <recommendedName>
        <fullName evidence="5">Pectinesterase inhibitor domain-containing protein</fullName>
    </recommendedName>
</protein>
<sequence length="172" mass="18938">MNNFMKLFSIFLFIQIQIALSQPNLIQQLCKTNRYQPLCVSTLNLDPRSKTSDLQGLASISVDATTKKTNETLTYLISVYRGIGGGREDFEKYGTCIDQDYGASVNRYLPAALANLKAKKYSDAISNMQSVVGATGDCQNQFAGPGPLPLTQRNKAVHDIADMTTDIIKTFV</sequence>
<evidence type="ECO:0000256" key="3">
    <source>
        <dbReference type="ARBA" id="ARBA00038471"/>
    </source>
</evidence>
<evidence type="ECO:0000259" key="5">
    <source>
        <dbReference type="SMART" id="SM00856"/>
    </source>
</evidence>
<evidence type="ECO:0000313" key="6">
    <source>
        <dbReference type="EMBL" id="KAF3534519.1"/>
    </source>
</evidence>
<evidence type="ECO:0000256" key="2">
    <source>
        <dbReference type="ARBA" id="ARBA00023157"/>
    </source>
</evidence>
<feature type="chain" id="PRO_5045239930" description="Pectinesterase inhibitor domain-containing protein" evidence="4">
    <location>
        <begin position="22"/>
        <end position="172"/>
    </location>
</feature>
<organism evidence="6 7">
    <name type="scientific">Brassica cretica</name>
    <name type="common">Mustard</name>
    <dbReference type="NCBI Taxonomy" id="69181"/>
    <lineage>
        <taxon>Eukaryota</taxon>
        <taxon>Viridiplantae</taxon>
        <taxon>Streptophyta</taxon>
        <taxon>Embryophyta</taxon>
        <taxon>Tracheophyta</taxon>
        <taxon>Spermatophyta</taxon>
        <taxon>Magnoliopsida</taxon>
        <taxon>eudicotyledons</taxon>
        <taxon>Gunneridae</taxon>
        <taxon>Pentapetalae</taxon>
        <taxon>rosids</taxon>
        <taxon>malvids</taxon>
        <taxon>Brassicales</taxon>
        <taxon>Brassicaceae</taxon>
        <taxon>Brassiceae</taxon>
        <taxon>Brassica</taxon>
    </lineage>
</organism>
<gene>
    <name evidence="6" type="ORF">DY000_02042665</name>
</gene>
<evidence type="ECO:0000256" key="1">
    <source>
        <dbReference type="ARBA" id="ARBA00022729"/>
    </source>
</evidence>
<dbReference type="PANTHER" id="PTHR36710:SF18">
    <property type="entry name" value="PECTINESTERASE INHIBITOR 5-RELATED"/>
    <property type="match status" value="1"/>
</dbReference>
<dbReference type="SMART" id="SM00856">
    <property type="entry name" value="PMEI"/>
    <property type="match status" value="1"/>
</dbReference>
<comment type="caution">
    <text evidence="6">The sequence shown here is derived from an EMBL/GenBank/DDBJ whole genome shotgun (WGS) entry which is preliminary data.</text>
</comment>
<dbReference type="InterPro" id="IPR035513">
    <property type="entry name" value="Invertase/methylesterase_inhib"/>
</dbReference>
<dbReference type="NCBIfam" id="TIGR01614">
    <property type="entry name" value="PME_inhib"/>
    <property type="match status" value="1"/>
</dbReference>
<dbReference type="InterPro" id="IPR034087">
    <property type="entry name" value="C/VIF1"/>
</dbReference>
<dbReference type="Proteomes" id="UP000266723">
    <property type="component" value="Unassembled WGS sequence"/>
</dbReference>
<proteinExistence type="inferred from homology"/>
<comment type="similarity">
    <text evidence="3">Belongs to the PMEI family.</text>
</comment>
<dbReference type="EMBL" id="QGKV02001507">
    <property type="protein sequence ID" value="KAF3534519.1"/>
    <property type="molecule type" value="Genomic_DNA"/>
</dbReference>
<dbReference type="CDD" id="cd15796">
    <property type="entry name" value="CIF_like"/>
    <property type="match status" value="1"/>
</dbReference>
<name>A0ABQ7BP57_BRACR</name>
<feature type="domain" description="Pectinesterase inhibitor" evidence="5">
    <location>
        <begin position="21"/>
        <end position="167"/>
    </location>
</feature>
<dbReference type="InterPro" id="IPR052421">
    <property type="entry name" value="PCW_Enzyme_Inhibitor"/>
</dbReference>